<proteinExistence type="predicted"/>
<dbReference type="Proteomes" id="UP001428817">
    <property type="component" value="Unassembled WGS sequence"/>
</dbReference>
<organism evidence="2 3">
    <name type="scientific">Pseudonocardia eucalypti</name>
    <dbReference type="NCBI Taxonomy" id="648755"/>
    <lineage>
        <taxon>Bacteria</taxon>
        <taxon>Bacillati</taxon>
        <taxon>Actinomycetota</taxon>
        <taxon>Actinomycetes</taxon>
        <taxon>Pseudonocardiales</taxon>
        <taxon>Pseudonocardiaceae</taxon>
        <taxon>Pseudonocardia</taxon>
    </lineage>
</organism>
<name>A0ABP9R8U8_9PSEU</name>
<dbReference type="EMBL" id="BAABJP010000052">
    <property type="protein sequence ID" value="GAA5172885.1"/>
    <property type="molecule type" value="Genomic_DNA"/>
</dbReference>
<evidence type="ECO:0000313" key="3">
    <source>
        <dbReference type="Proteomes" id="UP001428817"/>
    </source>
</evidence>
<keyword evidence="3" id="KW-1185">Reference proteome</keyword>
<comment type="caution">
    <text evidence="2">The sequence shown here is derived from an EMBL/GenBank/DDBJ whole genome shotgun (WGS) entry which is preliminary data.</text>
</comment>
<evidence type="ECO:0000313" key="2">
    <source>
        <dbReference type="EMBL" id="GAA5172885.1"/>
    </source>
</evidence>
<gene>
    <name evidence="2" type="ORF">GCM10023321_73430</name>
</gene>
<protein>
    <submittedName>
        <fullName evidence="2">Uncharacterized protein</fullName>
    </submittedName>
</protein>
<sequence>MRRSSPGNPSVLSLNSGFGGSTRCSAPAACWLAPAALSPRAEASINGESTNASAANTIATAPAARPIARPGGDRDRRSSGAALVGPAPESRDTSHHGGTTIAVPTARTPSPSVSSSVPTVTMARTSRCSGPYTPFARSDGPARPSATEMAVQIPMTAVLTTIRTFTVCKAAGWCGLMAARPMPRYTPTTAVTVRLTTVVTTLRGGSVRPLSARSPSRCFRPGSTAAASHAARPTAAVTSNPCWTTEAAVDPPANA</sequence>
<reference evidence="3" key="1">
    <citation type="journal article" date="2019" name="Int. J. Syst. Evol. Microbiol.">
        <title>The Global Catalogue of Microorganisms (GCM) 10K type strain sequencing project: providing services to taxonomists for standard genome sequencing and annotation.</title>
        <authorList>
            <consortium name="The Broad Institute Genomics Platform"/>
            <consortium name="The Broad Institute Genome Sequencing Center for Infectious Disease"/>
            <person name="Wu L."/>
            <person name="Ma J."/>
        </authorList>
    </citation>
    <scope>NUCLEOTIDE SEQUENCE [LARGE SCALE GENOMIC DNA]</scope>
    <source>
        <strain evidence="3">JCM 18303</strain>
    </source>
</reference>
<evidence type="ECO:0000256" key="1">
    <source>
        <dbReference type="SAM" id="MobiDB-lite"/>
    </source>
</evidence>
<accession>A0ABP9R8U8</accession>
<feature type="compositionally biased region" description="Low complexity" evidence="1">
    <location>
        <begin position="56"/>
        <end position="70"/>
    </location>
</feature>
<feature type="compositionally biased region" description="Low complexity" evidence="1">
    <location>
        <begin position="103"/>
        <end position="121"/>
    </location>
</feature>
<feature type="region of interest" description="Disordered" evidence="1">
    <location>
        <begin position="56"/>
        <end position="143"/>
    </location>
</feature>